<gene>
    <name evidence="1" type="ORF">CSKR_106414</name>
</gene>
<dbReference type="OrthoDB" id="10394088at2759"/>
<comment type="caution">
    <text evidence="1">The sequence shown here is derived from an EMBL/GenBank/DDBJ whole genome shotgun (WGS) entry which is preliminary data.</text>
</comment>
<reference evidence="1 2" key="2">
    <citation type="journal article" date="2021" name="Genomics">
        <title>High-quality reference genome for Clonorchis sinensis.</title>
        <authorList>
            <person name="Young N.D."/>
            <person name="Stroehlein A.J."/>
            <person name="Kinkar L."/>
            <person name="Wang T."/>
            <person name="Sohn W.M."/>
            <person name="Chang B.C.H."/>
            <person name="Kaur P."/>
            <person name="Weisz D."/>
            <person name="Dudchenko O."/>
            <person name="Aiden E.L."/>
            <person name="Korhonen P.K."/>
            <person name="Gasser R.B."/>
        </authorList>
    </citation>
    <scope>NUCLEOTIDE SEQUENCE [LARGE SCALE GENOMIC DNA]</scope>
    <source>
        <strain evidence="1">Cs-k2</strain>
    </source>
</reference>
<dbReference type="EMBL" id="NIRI02000042">
    <property type="protein sequence ID" value="KAG5447169.1"/>
    <property type="molecule type" value="Genomic_DNA"/>
</dbReference>
<evidence type="ECO:0000313" key="1">
    <source>
        <dbReference type="EMBL" id="KAG5447169.1"/>
    </source>
</evidence>
<dbReference type="Proteomes" id="UP000286415">
    <property type="component" value="Unassembled WGS sequence"/>
</dbReference>
<protein>
    <submittedName>
        <fullName evidence="1">Uncharacterized protein</fullName>
    </submittedName>
</protein>
<organism evidence="1 2">
    <name type="scientific">Clonorchis sinensis</name>
    <name type="common">Chinese liver fluke</name>
    <dbReference type="NCBI Taxonomy" id="79923"/>
    <lineage>
        <taxon>Eukaryota</taxon>
        <taxon>Metazoa</taxon>
        <taxon>Spiralia</taxon>
        <taxon>Lophotrochozoa</taxon>
        <taxon>Platyhelminthes</taxon>
        <taxon>Trematoda</taxon>
        <taxon>Digenea</taxon>
        <taxon>Opisthorchiida</taxon>
        <taxon>Opisthorchiata</taxon>
        <taxon>Opisthorchiidae</taxon>
        <taxon>Clonorchis</taxon>
    </lineage>
</organism>
<sequence>MPDASELSVLNKVDAQNQMVIIIIIESMTSVFNTDNSLPYNHDLFESLIVKKRIKVGGEVLAYA</sequence>
<dbReference type="AlphaFoldDB" id="A0A419QAQ2"/>
<name>A0A419QAQ2_CLOSI</name>
<keyword evidence="2" id="KW-1185">Reference proteome</keyword>
<proteinExistence type="predicted"/>
<evidence type="ECO:0000313" key="2">
    <source>
        <dbReference type="Proteomes" id="UP000286415"/>
    </source>
</evidence>
<accession>A0A419QAQ2</accession>
<dbReference type="InParanoid" id="A0A419QAQ2"/>
<reference evidence="1 2" key="1">
    <citation type="journal article" date="2018" name="Biotechnol. Adv.">
        <title>Improved genomic resources and new bioinformatic workflow for the carcinogenic parasite Clonorchis sinensis: Biotechnological implications.</title>
        <authorList>
            <person name="Wang D."/>
            <person name="Korhonen P.K."/>
            <person name="Gasser R.B."/>
            <person name="Young N.D."/>
        </authorList>
    </citation>
    <scope>NUCLEOTIDE SEQUENCE [LARGE SCALE GENOMIC DNA]</scope>
    <source>
        <strain evidence="1">Cs-k2</strain>
    </source>
</reference>